<keyword evidence="1" id="KW-0175">Coiled coil</keyword>
<accession>A0ABQ5KM71</accession>
<evidence type="ECO:0000313" key="4">
    <source>
        <dbReference type="Proteomes" id="UP001057375"/>
    </source>
</evidence>
<evidence type="ECO:0000313" key="3">
    <source>
        <dbReference type="EMBL" id="GKT33031.1"/>
    </source>
</evidence>
<organism evidence="3 4">
    <name type="scientific">Aduncisulcus paluster</name>
    <dbReference type="NCBI Taxonomy" id="2918883"/>
    <lineage>
        <taxon>Eukaryota</taxon>
        <taxon>Metamonada</taxon>
        <taxon>Carpediemonas-like organisms</taxon>
        <taxon>Aduncisulcus</taxon>
    </lineage>
</organism>
<keyword evidence="4" id="KW-1185">Reference proteome</keyword>
<reference evidence="3" key="1">
    <citation type="submission" date="2022-03" db="EMBL/GenBank/DDBJ databases">
        <title>Draft genome sequence of Aduncisulcus paluster, a free-living microaerophilic Fornicata.</title>
        <authorList>
            <person name="Yuyama I."/>
            <person name="Kume K."/>
            <person name="Tamura T."/>
            <person name="Inagaki Y."/>
            <person name="Hashimoto T."/>
        </authorList>
    </citation>
    <scope>NUCLEOTIDE SEQUENCE</scope>
    <source>
        <strain evidence="3">NY0171</strain>
    </source>
</reference>
<comment type="caution">
    <text evidence="3">The sequence shown here is derived from an EMBL/GenBank/DDBJ whole genome shotgun (WGS) entry which is preliminary data.</text>
</comment>
<evidence type="ECO:0000256" key="2">
    <source>
        <dbReference type="SAM" id="MobiDB-lite"/>
    </source>
</evidence>
<gene>
    <name evidence="3" type="ORF">ADUPG1_007056</name>
</gene>
<name>A0ABQ5KM71_9EUKA</name>
<evidence type="ECO:0000256" key="1">
    <source>
        <dbReference type="SAM" id="Coils"/>
    </source>
</evidence>
<feature type="region of interest" description="Disordered" evidence="2">
    <location>
        <begin position="1"/>
        <end position="22"/>
    </location>
</feature>
<dbReference type="Proteomes" id="UP001057375">
    <property type="component" value="Unassembled WGS sequence"/>
</dbReference>
<dbReference type="EMBL" id="BQXS01010119">
    <property type="protein sequence ID" value="GKT33031.1"/>
    <property type="molecule type" value="Genomic_DNA"/>
</dbReference>
<protein>
    <submittedName>
        <fullName evidence="3">Uncharacterized protein</fullName>
    </submittedName>
</protein>
<feature type="coiled-coil region" evidence="1">
    <location>
        <begin position="179"/>
        <end position="206"/>
    </location>
</feature>
<feature type="coiled-coil region" evidence="1">
    <location>
        <begin position="106"/>
        <end position="136"/>
    </location>
</feature>
<sequence length="284" mass="31754">MLTVSSVYGSSSSSSSSSGIYSSSSASASIVESLRQKYQAKLESVIVNLNHVVAENKVLLEQVATLRATVDGQQSDIIKKLDALSVANMSEVKHVLKSEEEKHDSHAQLRESLAEMQVLRSKLKQTEEELIALKVAHSKEGVDSGDKTRGQGFDYSGSLSSSLSPSASMKPSKFAMSELKRERAKSFELEKKVAELEHKLKKEFERTLDGTSIEASDREILNMQKEKLIFKRKLSKKEDRIKELDQLITTFGFYLHQVFAFIHQRKLDTTGMPAPPETIQSWLE</sequence>
<proteinExistence type="predicted"/>